<organism evidence="1 2">
    <name type="scientific">Pongo abelii</name>
    <name type="common">Sumatran orangutan</name>
    <name type="synonym">Pongo pygmaeus abelii</name>
    <dbReference type="NCBI Taxonomy" id="9601"/>
    <lineage>
        <taxon>Eukaryota</taxon>
        <taxon>Metazoa</taxon>
        <taxon>Chordata</taxon>
        <taxon>Craniata</taxon>
        <taxon>Vertebrata</taxon>
        <taxon>Euteleostomi</taxon>
        <taxon>Mammalia</taxon>
        <taxon>Eutheria</taxon>
        <taxon>Euarchontoglires</taxon>
        <taxon>Primates</taxon>
        <taxon>Haplorrhini</taxon>
        <taxon>Catarrhini</taxon>
        <taxon>Hominidae</taxon>
        <taxon>Pongo</taxon>
    </lineage>
</organism>
<reference evidence="1 2" key="1">
    <citation type="submission" date="2008-02" db="EMBL/GenBank/DDBJ databases">
        <title>A 6x draft sequence assembly of the Pongo pygmaeus abelii genome.</title>
        <authorList>
            <person name="Wilson R.K."/>
            <person name="Mardis E."/>
        </authorList>
    </citation>
    <scope>NUCLEOTIDE SEQUENCE [LARGE SCALE GENOMIC DNA]</scope>
</reference>
<sequence>MPLRVGAAPCRGGSVSQATLGWPSMLGLEAEAGRQPWAGVGWVASGGGEALAVLAGAPPRLLFTLAPGPEAPCVQASPWLFSSLALGFAGFPGCSHISPAPQG</sequence>
<evidence type="ECO:0000313" key="1">
    <source>
        <dbReference type="Ensembl" id="ENSPPYP00000031363.1"/>
    </source>
</evidence>
<protein>
    <submittedName>
        <fullName evidence="1">Uncharacterized protein</fullName>
    </submittedName>
</protein>
<keyword evidence="2" id="KW-1185">Reference proteome</keyword>
<proteinExistence type="predicted"/>
<dbReference type="Ensembl" id="ENSPPYT00000042687.1">
    <property type="protein sequence ID" value="ENSPPYP00000031363.1"/>
    <property type="gene ID" value="ENSPPYG00000033180.1"/>
</dbReference>
<reference evidence="1" key="3">
    <citation type="submission" date="2025-09" db="UniProtKB">
        <authorList>
            <consortium name="Ensembl"/>
        </authorList>
    </citation>
    <scope>IDENTIFICATION</scope>
</reference>
<dbReference type="OMA" id="EAPCVQA"/>
<dbReference type="GeneTree" id="ENSGT00910000147529"/>
<accession>A0A8I5T8K4</accession>
<dbReference type="Proteomes" id="UP000001595">
    <property type="component" value="Chromosome 9"/>
</dbReference>
<dbReference type="AlphaFoldDB" id="A0A8I5T8K4"/>
<evidence type="ECO:0000313" key="2">
    <source>
        <dbReference type="Proteomes" id="UP000001595"/>
    </source>
</evidence>
<reference evidence="1" key="2">
    <citation type="submission" date="2025-08" db="UniProtKB">
        <authorList>
            <consortium name="Ensembl"/>
        </authorList>
    </citation>
    <scope>IDENTIFICATION</scope>
</reference>
<name>A0A8I5T8K4_PONAB</name>